<dbReference type="AlphaFoldDB" id="A0A3N4LHK3"/>
<feature type="region of interest" description="Disordered" evidence="1">
    <location>
        <begin position="29"/>
        <end position="51"/>
    </location>
</feature>
<accession>A0A3N4LHK3</accession>
<keyword evidence="3" id="KW-1185">Reference proteome</keyword>
<sequence>MSFSTFFNNPFTTFSSGYASSYSSIDSTYSASSTGSSPPNSLTERHGEAGESETAMYPLLKPVTVSRPVTGTVSTLLDTQPRPTIISHRHTVSAESTPNTKSYTTASLSLTKFLYAKLGKTAPSVTNSGTSTPRHNRSRSAGDSESIAARSRESSVTRLRRQQWEQDRQKRNREEVRKLKEELEREGFYVPTEGFDEVNLVTGDSLHKHGRDTSRATAEIVLNDEDGPYAADRRAGRRSSVMVPGEIHSKFSFTCCFRRNQNESFCFRISYSTRLA</sequence>
<reference evidence="2 3" key="1">
    <citation type="journal article" date="2018" name="Nat. Ecol. Evol.">
        <title>Pezizomycetes genomes reveal the molecular basis of ectomycorrhizal truffle lifestyle.</title>
        <authorList>
            <person name="Murat C."/>
            <person name="Payen T."/>
            <person name="Noel B."/>
            <person name="Kuo A."/>
            <person name="Morin E."/>
            <person name="Chen J."/>
            <person name="Kohler A."/>
            <person name="Krizsan K."/>
            <person name="Balestrini R."/>
            <person name="Da Silva C."/>
            <person name="Montanini B."/>
            <person name="Hainaut M."/>
            <person name="Levati E."/>
            <person name="Barry K.W."/>
            <person name="Belfiori B."/>
            <person name="Cichocki N."/>
            <person name="Clum A."/>
            <person name="Dockter R.B."/>
            <person name="Fauchery L."/>
            <person name="Guy J."/>
            <person name="Iotti M."/>
            <person name="Le Tacon F."/>
            <person name="Lindquist E.A."/>
            <person name="Lipzen A."/>
            <person name="Malagnac F."/>
            <person name="Mello A."/>
            <person name="Molinier V."/>
            <person name="Miyauchi S."/>
            <person name="Poulain J."/>
            <person name="Riccioni C."/>
            <person name="Rubini A."/>
            <person name="Sitrit Y."/>
            <person name="Splivallo R."/>
            <person name="Traeger S."/>
            <person name="Wang M."/>
            <person name="Zifcakova L."/>
            <person name="Wipf D."/>
            <person name="Zambonelli A."/>
            <person name="Paolocci F."/>
            <person name="Nowrousian M."/>
            <person name="Ottonello S."/>
            <person name="Baldrian P."/>
            <person name="Spatafora J.W."/>
            <person name="Henrissat B."/>
            <person name="Nagy L.G."/>
            <person name="Aury J.M."/>
            <person name="Wincker P."/>
            <person name="Grigoriev I.V."/>
            <person name="Bonfante P."/>
            <person name="Martin F.M."/>
        </authorList>
    </citation>
    <scope>NUCLEOTIDE SEQUENCE [LARGE SCALE GENOMIC DNA]</scope>
    <source>
        <strain evidence="2 3">ATCC MYA-4762</strain>
    </source>
</reference>
<gene>
    <name evidence="2" type="ORF">L211DRAFT_339949</name>
</gene>
<name>A0A3N4LHK3_9PEZI</name>
<evidence type="ECO:0000256" key="1">
    <source>
        <dbReference type="SAM" id="MobiDB-lite"/>
    </source>
</evidence>
<organism evidence="2 3">
    <name type="scientific">Terfezia boudieri ATCC MYA-4762</name>
    <dbReference type="NCBI Taxonomy" id="1051890"/>
    <lineage>
        <taxon>Eukaryota</taxon>
        <taxon>Fungi</taxon>
        <taxon>Dikarya</taxon>
        <taxon>Ascomycota</taxon>
        <taxon>Pezizomycotina</taxon>
        <taxon>Pezizomycetes</taxon>
        <taxon>Pezizales</taxon>
        <taxon>Pezizaceae</taxon>
        <taxon>Terfezia</taxon>
    </lineage>
</organism>
<evidence type="ECO:0000313" key="3">
    <source>
        <dbReference type="Proteomes" id="UP000267821"/>
    </source>
</evidence>
<proteinExistence type="predicted"/>
<dbReference type="EMBL" id="ML121553">
    <property type="protein sequence ID" value="RPB22206.1"/>
    <property type="molecule type" value="Genomic_DNA"/>
</dbReference>
<protein>
    <submittedName>
        <fullName evidence="2">Uncharacterized protein</fullName>
    </submittedName>
</protein>
<dbReference type="OrthoDB" id="10646592at2759"/>
<feature type="compositionally biased region" description="Basic and acidic residues" evidence="1">
    <location>
        <begin position="162"/>
        <end position="172"/>
    </location>
</feature>
<feature type="compositionally biased region" description="Polar residues" evidence="1">
    <location>
        <begin position="123"/>
        <end position="143"/>
    </location>
</feature>
<dbReference type="Proteomes" id="UP000267821">
    <property type="component" value="Unassembled WGS sequence"/>
</dbReference>
<feature type="region of interest" description="Disordered" evidence="1">
    <location>
        <begin position="122"/>
        <end position="172"/>
    </location>
</feature>
<dbReference type="InParanoid" id="A0A3N4LHK3"/>
<evidence type="ECO:0000313" key="2">
    <source>
        <dbReference type="EMBL" id="RPB22206.1"/>
    </source>
</evidence>